<sequence>MIKDCVPMDATHVQERLPCASSTPYPTNQHRRCRQHPKAIKRLGVTWTLFYSHRQLTSRDSLRDDELPFWRFPPQWKEEGSCCC</sequence>
<gene>
    <name evidence="1" type="primary">AVEN_48826_1</name>
    <name evidence="1" type="ORF">NPIL_80511</name>
</gene>
<proteinExistence type="predicted"/>
<keyword evidence="2" id="KW-1185">Reference proteome</keyword>
<dbReference type="AlphaFoldDB" id="A0A8X6N108"/>
<dbReference type="Proteomes" id="UP000887013">
    <property type="component" value="Unassembled WGS sequence"/>
</dbReference>
<dbReference type="EMBL" id="BMAW01052929">
    <property type="protein sequence ID" value="GFS88180.1"/>
    <property type="molecule type" value="Genomic_DNA"/>
</dbReference>
<accession>A0A8X6N108</accession>
<evidence type="ECO:0000313" key="2">
    <source>
        <dbReference type="Proteomes" id="UP000887013"/>
    </source>
</evidence>
<name>A0A8X6N108_NEPPI</name>
<protein>
    <submittedName>
        <fullName evidence="1">Uncharacterized protein</fullName>
    </submittedName>
</protein>
<evidence type="ECO:0000313" key="1">
    <source>
        <dbReference type="EMBL" id="GFS88180.1"/>
    </source>
</evidence>
<comment type="caution">
    <text evidence="1">The sequence shown here is derived from an EMBL/GenBank/DDBJ whole genome shotgun (WGS) entry which is preliminary data.</text>
</comment>
<organism evidence="1 2">
    <name type="scientific">Nephila pilipes</name>
    <name type="common">Giant wood spider</name>
    <name type="synonym">Nephila maculata</name>
    <dbReference type="NCBI Taxonomy" id="299642"/>
    <lineage>
        <taxon>Eukaryota</taxon>
        <taxon>Metazoa</taxon>
        <taxon>Ecdysozoa</taxon>
        <taxon>Arthropoda</taxon>
        <taxon>Chelicerata</taxon>
        <taxon>Arachnida</taxon>
        <taxon>Araneae</taxon>
        <taxon>Araneomorphae</taxon>
        <taxon>Entelegynae</taxon>
        <taxon>Araneoidea</taxon>
        <taxon>Nephilidae</taxon>
        <taxon>Nephila</taxon>
    </lineage>
</organism>
<dbReference type="OrthoDB" id="6428426at2759"/>
<reference evidence="1" key="1">
    <citation type="submission" date="2020-08" db="EMBL/GenBank/DDBJ databases">
        <title>Multicomponent nature underlies the extraordinary mechanical properties of spider dragline silk.</title>
        <authorList>
            <person name="Kono N."/>
            <person name="Nakamura H."/>
            <person name="Mori M."/>
            <person name="Yoshida Y."/>
            <person name="Ohtoshi R."/>
            <person name="Malay A.D."/>
            <person name="Moran D.A.P."/>
            <person name="Tomita M."/>
            <person name="Numata K."/>
            <person name="Arakawa K."/>
        </authorList>
    </citation>
    <scope>NUCLEOTIDE SEQUENCE</scope>
</reference>